<dbReference type="SMART" id="SM00710">
    <property type="entry name" value="PbH1"/>
    <property type="match status" value="7"/>
</dbReference>
<evidence type="ECO:0000256" key="3">
    <source>
        <dbReference type="ARBA" id="ARBA00022525"/>
    </source>
</evidence>
<feature type="signal peptide" evidence="9">
    <location>
        <begin position="1"/>
        <end position="19"/>
    </location>
</feature>
<comment type="similarity">
    <text evidence="8">Belongs to the polysaccharide lyase 9 family.</text>
</comment>
<dbReference type="EMBL" id="DSGB01000003">
    <property type="protein sequence ID" value="HER95512.1"/>
    <property type="molecule type" value="Genomic_DNA"/>
</dbReference>
<evidence type="ECO:0000256" key="9">
    <source>
        <dbReference type="SAM" id="SignalP"/>
    </source>
</evidence>
<dbReference type="InterPro" id="IPR052052">
    <property type="entry name" value="Polysaccharide_Lyase_9"/>
</dbReference>
<evidence type="ECO:0000256" key="1">
    <source>
        <dbReference type="ARBA" id="ARBA00001913"/>
    </source>
</evidence>
<comment type="subcellular location">
    <subcellularLocation>
        <location evidence="2">Secreted</location>
    </subcellularLocation>
</comment>
<dbReference type="GO" id="GO:0005576">
    <property type="term" value="C:extracellular region"/>
    <property type="evidence" value="ECO:0007669"/>
    <property type="project" value="UniProtKB-SubCell"/>
</dbReference>
<dbReference type="PANTHER" id="PTHR40088">
    <property type="entry name" value="PECTATE LYASE (EUROFUNG)"/>
    <property type="match status" value="1"/>
</dbReference>
<dbReference type="SUPFAM" id="SSF51126">
    <property type="entry name" value="Pectin lyase-like"/>
    <property type="match status" value="1"/>
</dbReference>
<evidence type="ECO:0000256" key="2">
    <source>
        <dbReference type="ARBA" id="ARBA00004613"/>
    </source>
</evidence>
<protein>
    <submittedName>
        <fullName evidence="11">T9SS type A sorting domain-containing protein</fullName>
    </submittedName>
</protein>
<dbReference type="NCBIfam" id="TIGR04183">
    <property type="entry name" value="Por_Secre_tail"/>
    <property type="match status" value="1"/>
</dbReference>
<dbReference type="InterPro" id="IPR026444">
    <property type="entry name" value="Secre_tail"/>
</dbReference>
<evidence type="ECO:0000256" key="8">
    <source>
        <dbReference type="ARBA" id="ARBA00038263"/>
    </source>
</evidence>
<dbReference type="GO" id="GO:0016837">
    <property type="term" value="F:carbon-oxygen lyase activity, acting on polysaccharides"/>
    <property type="evidence" value="ECO:0007669"/>
    <property type="project" value="TreeGrafter"/>
</dbReference>
<dbReference type="Pfam" id="PF22842">
    <property type="entry name" value="Pel9A-like_beta_helix"/>
    <property type="match status" value="1"/>
</dbReference>
<dbReference type="InterPro" id="IPR012334">
    <property type="entry name" value="Pectin_lyas_fold"/>
</dbReference>
<dbReference type="InterPro" id="IPR053868">
    <property type="entry name" value="Pel9A-like_beta_helix"/>
</dbReference>
<evidence type="ECO:0000313" key="11">
    <source>
        <dbReference type="EMBL" id="HER95512.1"/>
    </source>
</evidence>
<sequence length="489" mass="53473">MKWLLFGCVLLAWAGTAYGQATWYVAPDGNDTTGDGSITAPWATLSRALSRAAAGDTIYLRGGQYNWSSRLDLRSAGRADAYLHIWAYPGETPVLHFEGNPIEGIRLRGWYIHLKGLVVQRAGDNGIRINGSYNIIEQVVVRENGDSGLQLDGGAAHNLILNVDSYRNYDPENNGENADGFAAKFGVGPGNVFRGCRAFDNSDDGFDFWEAGEGVRVEESWSFDNGYNLWNDPNFQGDSNGFKLGRGTGAHVLIRNLAWGHRANGFDVNGNQTGVTLYHNTAYRNGGQNFRFDEMNSAHVLRNNLSVDGRVLMYPPIDHAYNSWNLGLTPTAADFLSLDTTGVRGPRRPDGTLPQLDFLHPAPGSALVDAGIDVGLPYLGAAPDLGAFEFGSATTVAANQPSTFRGFDVYPNPFRQKLAVRFELPAATEVMVSLWDLTGREVARLVEGWHSAGVHNVQWTPPATLAAGVYLVVLQTKTHQHRQTLVYVR</sequence>
<gene>
    <name evidence="11" type="ORF">ENO59_03205</name>
</gene>
<reference evidence="11" key="1">
    <citation type="journal article" date="2020" name="mSystems">
        <title>Genome- and Community-Level Interaction Insights into Carbon Utilization and Element Cycling Functions of Hydrothermarchaeota in Hydrothermal Sediment.</title>
        <authorList>
            <person name="Zhou Z."/>
            <person name="Liu Y."/>
            <person name="Xu W."/>
            <person name="Pan J."/>
            <person name="Luo Z.H."/>
            <person name="Li M."/>
        </authorList>
    </citation>
    <scope>NUCLEOTIDE SEQUENCE [LARGE SCALE GENOMIC DNA]</scope>
    <source>
        <strain evidence="11">SpSt-143</strain>
    </source>
</reference>
<dbReference type="AlphaFoldDB" id="A0A7V2F5X5"/>
<keyword evidence="6" id="KW-0106">Calcium</keyword>
<organism evidence="11">
    <name type="scientific">Rhodothermus marinus</name>
    <name type="common">Rhodothermus obamensis</name>
    <dbReference type="NCBI Taxonomy" id="29549"/>
    <lineage>
        <taxon>Bacteria</taxon>
        <taxon>Pseudomonadati</taxon>
        <taxon>Rhodothermota</taxon>
        <taxon>Rhodothermia</taxon>
        <taxon>Rhodothermales</taxon>
        <taxon>Rhodothermaceae</taxon>
        <taxon>Rhodothermus</taxon>
    </lineage>
</organism>
<dbReference type="GO" id="GO:0046872">
    <property type="term" value="F:metal ion binding"/>
    <property type="evidence" value="ECO:0007669"/>
    <property type="project" value="UniProtKB-KW"/>
</dbReference>
<dbReference type="Gene3D" id="2.160.20.10">
    <property type="entry name" value="Single-stranded right-handed beta-helix, Pectin lyase-like"/>
    <property type="match status" value="1"/>
</dbReference>
<accession>A0A7V2F5X5</accession>
<evidence type="ECO:0000256" key="7">
    <source>
        <dbReference type="ARBA" id="ARBA00023239"/>
    </source>
</evidence>
<feature type="domain" description="Pel9A-like right handed beta-helix region" evidence="10">
    <location>
        <begin position="134"/>
        <end position="300"/>
    </location>
</feature>
<dbReference type="InterPro" id="IPR011050">
    <property type="entry name" value="Pectin_lyase_fold/virulence"/>
</dbReference>
<dbReference type="InterPro" id="IPR006626">
    <property type="entry name" value="PbH1"/>
</dbReference>
<keyword evidence="3" id="KW-0964">Secreted</keyword>
<evidence type="ECO:0000256" key="4">
    <source>
        <dbReference type="ARBA" id="ARBA00022723"/>
    </source>
</evidence>
<feature type="chain" id="PRO_5031414211" evidence="9">
    <location>
        <begin position="20"/>
        <end position="489"/>
    </location>
</feature>
<keyword evidence="5 9" id="KW-0732">Signal</keyword>
<dbReference type="PANTHER" id="PTHR40088:SF1">
    <property type="entry name" value="PECTATE LYASE PEL9"/>
    <property type="match status" value="1"/>
</dbReference>
<keyword evidence="4" id="KW-0479">Metal-binding</keyword>
<comment type="cofactor">
    <cofactor evidence="1">
        <name>Ca(2+)</name>
        <dbReference type="ChEBI" id="CHEBI:29108"/>
    </cofactor>
</comment>
<evidence type="ECO:0000256" key="6">
    <source>
        <dbReference type="ARBA" id="ARBA00022837"/>
    </source>
</evidence>
<keyword evidence="7" id="KW-0456">Lyase</keyword>
<evidence type="ECO:0000256" key="5">
    <source>
        <dbReference type="ARBA" id="ARBA00022729"/>
    </source>
</evidence>
<name>A0A7V2F5X5_RHOMR</name>
<evidence type="ECO:0000259" key="10">
    <source>
        <dbReference type="Pfam" id="PF22842"/>
    </source>
</evidence>
<comment type="caution">
    <text evidence="11">The sequence shown here is derived from an EMBL/GenBank/DDBJ whole genome shotgun (WGS) entry which is preliminary data.</text>
</comment>
<proteinExistence type="inferred from homology"/>